<dbReference type="CDD" id="cd06453">
    <property type="entry name" value="SufS_like"/>
    <property type="match status" value="1"/>
</dbReference>
<sequence>MTKGDFSMIYFDNAATTRQKPNEVVQAVTEALCLLGNAGRGAHEATLQASRTIYDTRRKLAEFFHAESPERMVFTGNATESLNIAIKGLLNPGDHVITTQLEHNSVLRPLYEMEEKGVELTIVKADVQGRCSIADMEAAIRPETKAIICTHGSNVTGNLVDIAAIGAMTQKYGILFVVDASQTAGVFPIDVQAMHIDILCFTGHKSLLGPQGTGGLYVRTGLQLRPLKSGGSGVQTYSKKHPQQMPTALEAGTLNGHGIAGLDAALDYLKQTGMDEIREKEQTLMWQFYEGIRDISGVKIYGDFSQKNRCPIVSFNIGDYDSAEVSDELYEGWEISTRPGGHCAPLMHEALGTVEQGAVRFSFSHYNTEQEVGTAIEAVRELAEE</sequence>
<dbReference type="EMBL" id="AWVJ01000086">
    <property type="protein sequence ID" value="ERK47438.1"/>
    <property type="molecule type" value="Genomic_DNA"/>
</dbReference>
<accession>U2R1D0</accession>
<comment type="cofactor">
    <cofactor evidence="1 7">
        <name>pyridoxal 5'-phosphate</name>
        <dbReference type="ChEBI" id="CHEBI:597326"/>
    </cofactor>
</comment>
<gene>
    <name evidence="9" type="ORF">HMPREF0373_01278</name>
</gene>
<dbReference type="InterPro" id="IPR000192">
    <property type="entry name" value="Aminotrans_V_dom"/>
</dbReference>
<comment type="catalytic activity">
    <reaction evidence="6">
        <text>(sulfur carrier)-H + L-cysteine = (sulfur carrier)-SH + L-alanine</text>
        <dbReference type="Rhea" id="RHEA:43892"/>
        <dbReference type="Rhea" id="RHEA-COMP:14737"/>
        <dbReference type="Rhea" id="RHEA-COMP:14739"/>
        <dbReference type="ChEBI" id="CHEBI:29917"/>
        <dbReference type="ChEBI" id="CHEBI:35235"/>
        <dbReference type="ChEBI" id="CHEBI:57972"/>
        <dbReference type="ChEBI" id="CHEBI:64428"/>
        <dbReference type="EC" id="2.8.1.7"/>
    </reaction>
</comment>
<dbReference type="InterPro" id="IPR015424">
    <property type="entry name" value="PyrdxlP-dep_Trfase"/>
</dbReference>
<dbReference type="InterPro" id="IPR015421">
    <property type="entry name" value="PyrdxlP-dep_Trfase_major"/>
</dbReference>
<comment type="similarity">
    <text evidence="2">Belongs to the class-V pyridoxal-phosphate-dependent aminotransferase family. Csd subfamily.</text>
</comment>
<dbReference type="PANTHER" id="PTHR43586">
    <property type="entry name" value="CYSTEINE DESULFURASE"/>
    <property type="match status" value="1"/>
</dbReference>
<dbReference type="GO" id="GO:0006534">
    <property type="term" value="P:cysteine metabolic process"/>
    <property type="evidence" value="ECO:0007669"/>
    <property type="project" value="InterPro"/>
</dbReference>
<evidence type="ECO:0000256" key="3">
    <source>
        <dbReference type="ARBA" id="ARBA00012239"/>
    </source>
</evidence>
<dbReference type="SUPFAM" id="SSF53383">
    <property type="entry name" value="PLP-dependent transferases"/>
    <property type="match status" value="1"/>
</dbReference>
<keyword evidence="10" id="KW-1185">Reference proteome</keyword>
<dbReference type="Pfam" id="PF00266">
    <property type="entry name" value="Aminotran_5"/>
    <property type="match status" value="1"/>
</dbReference>
<comment type="caution">
    <text evidence="9">The sequence shown here is derived from an EMBL/GenBank/DDBJ whole genome shotgun (WGS) entry which is preliminary data.</text>
</comment>
<dbReference type="Proteomes" id="UP000016608">
    <property type="component" value="Unassembled WGS sequence"/>
</dbReference>
<protein>
    <recommendedName>
        <fullName evidence="3">cysteine desulfurase</fullName>
        <ecNumber evidence="3">2.8.1.7</ecNumber>
    </recommendedName>
</protein>
<dbReference type="InterPro" id="IPR010970">
    <property type="entry name" value="Cys_dSase_SufS"/>
</dbReference>
<dbReference type="InterPro" id="IPR015422">
    <property type="entry name" value="PyrdxlP-dep_Trfase_small"/>
</dbReference>
<dbReference type="PIRSF" id="PIRSF005572">
    <property type="entry name" value="NifS"/>
    <property type="match status" value="1"/>
</dbReference>
<keyword evidence="4" id="KW-0808">Transferase</keyword>
<dbReference type="InterPro" id="IPR016454">
    <property type="entry name" value="Cysteine_dSase"/>
</dbReference>
<dbReference type="GO" id="GO:0031071">
    <property type="term" value="F:cysteine desulfurase activity"/>
    <property type="evidence" value="ECO:0007669"/>
    <property type="project" value="UniProtKB-EC"/>
</dbReference>
<dbReference type="EC" id="2.8.1.7" evidence="3"/>
<name>U2R1D0_EUBRA</name>
<dbReference type="PATRIC" id="fig|1256908.3.peg.1182"/>
<evidence type="ECO:0000256" key="2">
    <source>
        <dbReference type="ARBA" id="ARBA00010447"/>
    </source>
</evidence>
<feature type="domain" description="Aminotransferase class V" evidence="8">
    <location>
        <begin position="9"/>
        <end position="372"/>
    </location>
</feature>
<reference evidence="9 10" key="1">
    <citation type="submission" date="2013-06" db="EMBL/GenBank/DDBJ databases">
        <authorList>
            <person name="Weinstock G."/>
            <person name="Sodergren E."/>
            <person name="Lobos E.A."/>
            <person name="Fulton L."/>
            <person name="Fulton R."/>
            <person name="Courtney L."/>
            <person name="Fronick C."/>
            <person name="O'Laughlin M."/>
            <person name="Godfrey J."/>
            <person name="Wilson R.M."/>
            <person name="Miner T."/>
            <person name="Farmer C."/>
            <person name="Delehaunty K."/>
            <person name="Cordes M."/>
            <person name="Minx P."/>
            <person name="Tomlinson C."/>
            <person name="Chen J."/>
            <person name="Wollam A."/>
            <person name="Pepin K.H."/>
            <person name="Bhonagiri V."/>
            <person name="Zhang X."/>
            <person name="Warren W."/>
            <person name="Mitreva M."/>
            <person name="Mardis E.R."/>
            <person name="Wilson R.K."/>
        </authorList>
    </citation>
    <scope>NUCLEOTIDE SEQUENCE [LARGE SCALE GENOMIC DNA]</scope>
    <source>
        <strain evidence="9 10">ATCC 29099</strain>
    </source>
</reference>
<dbReference type="PANTHER" id="PTHR43586:SF4">
    <property type="entry name" value="ISOPENICILLIN N EPIMERASE"/>
    <property type="match status" value="1"/>
</dbReference>
<proteinExistence type="inferred from homology"/>
<evidence type="ECO:0000256" key="1">
    <source>
        <dbReference type="ARBA" id="ARBA00001933"/>
    </source>
</evidence>
<evidence type="ECO:0000313" key="9">
    <source>
        <dbReference type="EMBL" id="ERK47438.1"/>
    </source>
</evidence>
<organism evidence="9 10">
    <name type="scientific">Eubacterium ramulus ATCC 29099</name>
    <dbReference type="NCBI Taxonomy" id="1256908"/>
    <lineage>
        <taxon>Bacteria</taxon>
        <taxon>Bacillati</taxon>
        <taxon>Bacillota</taxon>
        <taxon>Clostridia</taxon>
        <taxon>Eubacteriales</taxon>
        <taxon>Eubacteriaceae</taxon>
        <taxon>Eubacterium</taxon>
    </lineage>
</organism>
<evidence type="ECO:0000256" key="7">
    <source>
        <dbReference type="RuleBase" id="RU004504"/>
    </source>
</evidence>
<evidence type="ECO:0000256" key="4">
    <source>
        <dbReference type="ARBA" id="ARBA00022679"/>
    </source>
</evidence>
<evidence type="ECO:0000313" key="10">
    <source>
        <dbReference type="Proteomes" id="UP000016608"/>
    </source>
</evidence>
<dbReference type="AlphaFoldDB" id="U2R1D0"/>
<evidence type="ECO:0000259" key="8">
    <source>
        <dbReference type="Pfam" id="PF00266"/>
    </source>
</evidence>
<dbReference type="HOGENOM" id="CLU_003433_2_4_9"/>
<dbReference type="eggNOG" id="COG0520">
    <property type="taxonomic scope" value="Bacteria"/>
</dbReference>
<dbReference type="InterPro" id="IPR020578">
    <property type="entry name" value="Aminotrans_V_PyrdxlP_BS"/>
</dbReference>
<dbReference type="PROSITE" id="PS00595">
    <property type="entry name" value="AA_TRANSFER_CLASS_5"/>
    <property type="match status" value="1"/>
</dbReference>
<dbReference type="GO" id="GO:0030170">
    <property type="term" value="F:pyridoxal phosphate binding"/>
    <property type="evidence" value="ECO:0007669"/>
    <property type="project" value="InterPro"/>
</dbReference>
<dbReference type="InterPro" id="IPR010969">
    <property type="entry name" value="Cys_dSase-rel_unknwn_funct"/>
</dbReference>
<dbReference type="Gene3D" id="3.40.640.10">
    <property type="entry name" value="Type I PLP-dependent aspartate aminotransferase-like (Major domain)"/>
    <property type="match status" value="1"/>
</dbReference>
<keyword evidence="5" id="KW-0663">Pyridoxal phosphate</keyword>
<evidence type="ECO:0000256" key="5">
    <source>
        <dbReference type="ARBA" id="ARBA00022898"/>
    </source>
</evidence>
<dbReference type="Gene3D" id="3.90.1150.10">
    <property type="entry name" value="Aspartate Aminotransferase, domain 1"/>
    <property type="match status" value="1"/>
</dbReference>
<dbReference type="NCBIfam" id="TIGR01977">
    <property type="entry name" value="am_tr_V_EF2568"/>
    <property type="match status" value="1"/>
</dbReference>
<evidence type="ECO:0000256" key="6">
    <source>
        <dbReference type="ARBA" id="ARBA00050776"/>
    </source>
</evidence>